<feature type="transmembrane region" description="Helical" evidence="7">
    <location>
        <begin position="492"/>
        <end position="512"/>
    </location>
</feature>
<keyword evidence="5 7" id="KW-1133">Transmembrane helix</keyword>
<name>A6DJT8_9BACT</name>
<evidence type="ECO:0000256" key="5">
    <source>
        <dbReference type="ARBA" id="ARBA00022989"/>
    </source>
</evidence>
<evidence type="ECO:0000256" key="7">
    <source>
        <dbReference type="RuleBase" id="RU363032"/>
    </source>
</evidence>
<dbReference type="CDD" id="cd06261">
    <property type="entry name" value="TM_PBP2"/>
    <property type="match status" value="1"/>
</dbReference>
<dbReference type="InterPro" id="IPR051393">
    <property type="entry name" value="ABC_transporter_permease"/>
</dbReference>
<keyword evidence="4 7" id="KW-0812">Transmembrane</keyword>
<feature type="domain" description="ABC transmembrane type-1" evidence="8">
    <location>
        <begin position="594"/>
        <end position="807"/>
    </location>
</feature>
<dbReference type="eggNOG" id="COG1653">
    <property type="taxonomic scope" value="Bacteria"/>
</dbReference>
<proteinExistence type="inferred from homology"/>
<dbReference type="OrthoDB" id="9773727at2"/>
<feature type="transmembrane region" description="Helical" evidence="7">
    <location>
        <begin position="532"/>
        <end position="551"/>
    </location>
</feature>
<organism evidence="9 10">
    <name type="scientific">Lentisphaera araneosa HTCC2155</name>
    <dbReference type="NCBI Taxonomy" id="313628"/>
    <lineage>
        <taxon>Bacteria</taxon>
        <taxon>Pseudomonadati</taxon>
        <taxon>Lentisphaerota</taxon>
        <taxon>Lentisphaeria</taxon>
        <taxon>Lentisphaerales</taxon>
        <taxon>Lentisphaeraceae</taxon>
        <taxon>Lentisphaera</taxon>
    </lineage>
</organism>
<comment type="caution">
    <text evidence="9">The sequence shown here is derived from an EMBL/GenBank/DDBJ whole genome shotgun (WGS) entry which is preliminary data.</text>
</comment>
<evidence type="ECO:0000256" key="4">
    <source>
        <dbReference type="ARBA" id="ARBA00022692"/>
    </source>
</evidence>
<dbReference type="Pfam" id="PF01547">
    <property type="entry name" value="SBP_bac_1"/>
    <property type="match status" value="1"/>
</dbReference>
<evidence type="ECO:0000259" key="8">
    <source>
        <dbReference type="PROSITE" id="PS50928"/>
    </source>
</evidence>
<evidence type="ECO:0000256" key="2">
    <source>
        <dbReference type="ARBA" id="ARBA00022448"/>
    </source>
</evidence>
<dbReference type="Pfam" id="PF00528">
    <property type="entry name" value="BPD_transp_1"/>
    <property type="match status" value="1"/>
</dbReference>
<dbReference type="Gene3D" id="1.10.3720.10">
    <property type="entry name" value="MetI-like"/>
    <property type="match status" value="1"/>
</dbReference>
<evidence type="ECO:0000256" key="3">
    <source>
        <dbReference type="ARBA" id="ARBA00022475"/>
    </source>
</evidence>
<evidence type="ECO:0000256" key="1">
    <source>
        <dbReference type="ARBA" id="ARBA00004651"/>
    </source>
</evidence>
<feature type="transmembrane region" description="Helical" evidence="7">
    <location>
        <begin position="726"/>
        <end position="751"/>
    </location>
</feature>
<dbReference type="SUPFAM" id="SSF53850">
    <property type="entry name" value="Periplasmic binding protein-like II"/>
    <property type="match status" value="1"/>
</dbReference>
<dbReference type="SUPFAM" id="SSF161098">
    <property type="entry name" value="MetI-like"/>
    <property type="match status" value="1"/>
</dbReference>
<dbReference type="PANTHER" id="PTHR30193:SF41">
    <property type="entry name" value="DIACETYLCHITOBIOSE UPTAKE SYSTEM PERMEASE PROTEIN NGCF"/>
    <property type="match status" value="1"/>
</dbReference>
<dbReference type="eggNOG" id="COG1175">
    <property type="taxonomic scope" value="Bacteria"/>
</dbReference>
<evidence type="ECO:0000313" key="9">
    <source>
        <dbReference type="EMBL" id="EDM28162.1"/>
    </source>
</evidence>
<keyword evidence="10" id="KW-1185">Reference proteome</keyword>
<keyword evidence="6 7" id="KW-0472">Membrane</keyword>
<dbReference type="EMBL" id="ABCK01000006">
    <property type="protein sequence ID" value="EDM28162.1"/>
    <property type="molecule type" value="Genomic_DNA"/>
</dbReference>
<dbReference type="InterPro" id="IPR000515">
    <property type="entry name" value="MetI-like"/>
</dbReference>
<dbReference type="Gene3D" id="3.40.190.10">
    <property type="entry name" value="Periplasmic binding protein-like II"/>
    <property type="match status" value="1"/>
</dbReference>
<dbReference type="AlphaFoldDB" id="A6DJT8"/>
<sequence length="822" mass="91995">MKRLASILFALLFALSAEEKIHFKTTDFAPAPDSAFSIEGKANLAVYHAFRKKYPNIVPEGNPMGLKFEGAAGEAPLLMSIAGETAPDVFAVNGRQSGSFVQREFLTPLDQFINIEITEEEAKAQGIFNEDIMYKDEFNERVKGQAKDAVYRVGPDGKKHFYFLPYSYWARALAYSKNLFLENGLDPENGYPKTWDEMLTTAKKLHKPENNSYGMLVDTSGGASWIALPLFYANGSKFIERDKESGEWRATFNDKGAVEAADFYLQLVDGAWKNDKGEELYGVGRTEAAWPLWNKGRVGMVFLYINDLLINADTNLSALNPEELGIVPIPTAPSGEKTTELHVRGLGICATTPKEKLLATWRFIRFAGSAEAQKEIVRVYIENGYGSYINPEKLKEFGYTEYLHTVPKQWAATLKQSLEDSYPEPYGKNCQVFILRASKPLEAALTAEIPRIQDKEVRLKKLQVLYDKAVVETNEKMLGYVPEETMEFRRKVALAVIITIAIGFIAMFIYIWKIFTPPKNEYAKKTKWTKNLPAYLLLTPAIGTIAIFNYYPLIYGSYMAFLDYNVIAGAGGSDFVGVDNFAAILFDSTFWISMLRTFEYVFWSLILVFLSPIVLALILSEIPQGKIFFRIVYYLPAVVSGLVVMLMWKMFFEPSSSGMFNQVLDIIGIGPQKWLQDSSLAMISILLPVAWAGIGPGSLIYLAALKTVPEDLYEATAIDGAGFFKRIWYVTIPTIRPLVLIQLIFVLIGSFQSADNVLVMTGGGPGDATNVIGLEIFYNAYVYLKFGTAIAMAWILGFLLIGLTMFQMKRISNMSFTAGDND</sequence>
<protein>
    <submittedName>
        <fullName evidence="9">Sugar ABC transporter permease</fullName>
    </submittedName>
</protein>
<keyword evidence="2 7" id="KW-0813">Transport</keyword>
<dbReference type="InterPro" id="IPR035906">
    <property type="entry name" value="MetI-like_sf"/>
</dbReference>
<dbReference type="STRING" id="313628.LNTAR_12436"/>
<keyword evidence="3" id="KW-1003">Cell membrane</keyword>
<accession>A6DJT8</accession>
<dbReference type="PROSITE" id="PS50928">
    <property type="entry name" value="ABC_TM1"/>
    <property type="match status" value="1"/>
</dbReference>
<reference evidence="9 10" key="1">
    <citation type="journal article" date="2010" name="J. Bacteriol.">
        <title>Genome sequence of Lentisphaera araneosa HTCC2155T, the type species of the order Lentisphaerales in the phylum Lentisphaerae.</title>
        <authorList>
            <person name="Thrash J.C."/>
            <person name="Cho J.C."/>
            <person name="Vergin K.L."/>
            <person name="Morris R.M."/>
            <person name="Giovannoni S.J."/>
        </authorList>
    </citation>
    <scope>NUCLEOTIDE SEQUENCE [LARGE SCALE GENOMIC DNA]</scope>
    <source>
        <strain evidence="9 10">HTCC2155</strain>
    </source>
</reference>
<dbReference type="RefSeq" id="WP_007278154.1">
    <property type="nucleotide sequence ID" value="NZ_ABCK01000006.1"/>
</dbReference>
<comment type="similarity">
    <text evidence="7">Belongs to the binding-protein-dependent transport system permease family.</text>
</comment>
<dbReference type="InterPro" id="IPR006059">
    <property type="entry name" value="SBP"/>
</dbReference>
<dbReference type="PANTHER" id="PTHR30193">
    <property type="entry name" value="ABC TRANSPORTER PERMEASE PROTEIN"/>
    <property type="match status" value="1"/>
</dbReference>
<comment type="subcellular location">
    <subcellularLocation>
        <location evidence="1 7">Cell membrane</location>
        <topology evidence="1 7">Multi-pass membrane protein</topology>
    </subcellularLocation>
</comment>
<dbReference type="GO" id="GO:0055085">
    <property type="term" value="P:transmembrane transport"/>
    <property type="evidence" value="ECO:0007669"/>
    <property type="project" value="InterPro"/>
</dbReference>
<gene>
    <name evidence="9" type="ORF">LNTAR_12436</name>
</gene>
<feature type="transmembrane region" description="Helical" evidence="7">
    <location>
        <begin position="680"/>
        <end position="705"/>
    </location>
</feature>
<evidence type="ECO:0000313" key="10">
    <source>
        <dbReference type="Proteomes" id="UP000004947"/>
    </source>
</evidence>
<evidence type="ECO:0000256" key="6">
    <source>
        <dbReference type="ARBA" id="ARBA00023136"/>
    </source>
</evidence>
<dbReference type="Proteomes" id="UP000004947">
    <property type="component" value="Unassembled WGS sequence"/>
</dbReference>
<feature type="transmembrane region" description="Helical" evidence="7">
    <location>
        <begin position="631"/>
        <end position="651"/>
    </location>
</feature>
<dbReference type="GO" id="GO:0005886">
    <property type="term" value="C:plasma membrane"/>
    <property type="evidence" value="ECO:0007669"/>
    <property type="project" value="UniProtKB-SubCell"/>
</dbReference>
<feature type="transmembrane region" description="Helical" evidence="7">
    <location>
        <begin position="600"/>
        <end position="619"/>
    </location>
</feature>
<feature type="transmembrane region" description="Helical" evidence="7">
    <location>
        <begin position="786"/>
        <end position="806"/>
    </location>
</feature>